<keyword evidence="2" id="KW-1185">Reference proteome</keyword>
<organism evidence="1 2">
    <name type="scientific">Paramuricea clavata</name>
    <name type="common">Red gorgonian</name>
    <name type="synonym">Violescent sea-whip</name>
    <dbReference type="NCBI Taxonomy" id="317549"/>
    <lineage>
        <taxon>Eukaryota</taxon>
        <taxon>Metazoa</taxon>
        <taxon>Cnidaria</taxon>
        <taxon>Anthozoa</taxon>
        <taxon>Octocorallia</taxon>
        <taxon>Malacalcyonacea</taxon>
        <taxon>Plexauridae</taxon>
        <taxon>Paramuricea</taxon>
    </lineage>
</organism>
<evidence type="ECO:0000313" key="1">
    <source>
        <dbReference type="EMBL" id="CAB4041603.1"/>
    </source>
</evidence>
<protein>
    <submittedName>
        <fullName evidence="1">---NA</fullName>
    </submittedName>
</protein>
<dbReference type="InterPro" id="IPR013087">
    <property type="entry name" value="Znf_C2H2_type"/>
</dbReference>
<dbReference type="Proteomes" id="UP001152795">
    <property type="component" value="Unassembled WGS sequence"/>
</dbReference>
<dbReference type="PROSITE" id="PS50157">
    <property type="entry name" value="ZINC_FINGER_C2H2_2"/>
    <property type="match status" value="1"/>
</dbReference>
<name>A0A7D9M4X0_PARCT</name>
<reference evidence="1" key="1">
    <citation type="submission" date="2020-04" db="EMBL/GenBank/DDBJ databases">
        <authorList>
            <person name="Alioto T."/>
            <person name="Alioto T."/>
            <person name="Gomez Garrido J."/>
        </authorList>
    </citation>
    <scope>NUCLEOTIDE SEQUENCE</scope>
    <source>
        <strain evidence="1">A484AB</strain>
    </source>
</reference>
<dbReference type="EMBL" id="CACRXK020028580">
    <property type="protein sequence ID" value="CAB4041603.1"/>
    <property type="molecule type" value="Genomic_DNA"/>
</dbReference>
<dbReference type="AlphaFoldDB" id="A0A7D9M4X0"/>
<dbReference type="PROSITE" id="PS00028">
    <property type="entry name" value="ZINC_FINGER_C2H2_1"/>
    <property type="match status" value="1"/>
</dbReference>
<sequence length="159" mass="17837">MALAPLKIQYTAQVGTGVEEKEEILPHAEACETRGQLIDFMVINSSTDSDEKSTSSVSTKTFPNRYQCQQCSVSCRSKKKLESHVLNSHGSKKNKAEDSEVSFVDLTKSPVKNKDCKKMYSRVSTSSSDEGDGDVMLNDRRKKQKKIGEYYWSNVKPQT</sequence>
<evidence type="ECO:0000313" key="2">
    <source>
        <dbReference type="Proteomes" id="UP001152795"/>
    </source>
</evidence>
<accession>A0A7D9M4X0</accession>
<proteinExistence type="predicted"/>
<comment type="caution">
    <text evidence="1">The sequence shown here is derived from an EMBL/GenBank/DDBJ whole genome shotgun (WGS) entry which is preliminary data.</text>
</comment>
<feature type="non-terminal residue" evidence="1">
    <location>
        <position position="159"/>
    </location>
</feature>
<gene>
    <name evidence="1" type="ORF">PACLA_8A072291</name>
</gene>